<evidence type="ECO:0000313" key="2">
    <source>
        <dbReference type="EMBL" id="KAE9337409.1"/>
    </source>
</evidence>
<dbReference type="EMBL" id="QXFT01000708">
    <property type="protein sequence ID" value="KAE9337409.1"/>
    <property type="molecule type" value="Genomic_DNA"/>
</dbReference>
<name>A0A6A4FB17_9STRA</name>
<feature type="compositionally biased region" description="Low complexity" evidence="1">
    <location>
        <begin position="23"/>
        <end position="32"/>
    </location>
</feature>
<sequence>MVTKSQTPTFGPRCKEAARKEASASAAASKPN</sequence>
<accession>A0A6A4FB17</accession>
<keyword evidence="3" id="KW-1185">Reference proteome</keyword>
<proteinExistence type="predicted"/>
<gene>
    <name evidence="2" type="ORF">PR003_g12019</name>
</gene>
<feature type="compositionally biased region" description="Basic and acidic residues" evidence="1">
    <location>
        <begin position="13"/>
        <end position="22"/>
    </location>
</feature>
<evidence type="ECO:0000256" key="1">
    <source>
        <dbReference type="SAM" id="MobiDB-lite"/>
    </source>
</evidence>
<dbReference type="AlphaFoldDB" id="A0A6A4FB17"/>
<organism evidence="2 3">
    <name type="scientific">Phytophthora rubi</name>
    <dbReference type="NCBI Taxonomy" id="129364"/>
    <lineage>
        <taxon>Eukaryota</taxon>
        <taxon>Sar</taxon>
        <taxon>Stramenopiles</taxon>
        <taxon>Oomycota</taxon>
        <taxon>Peronosporomycetes</taxon>
        <taxon>Peronosporales</taxon>
        <taxon>Peronosporaceae</taxon>
        <taxon>Phytophthora</taxon>
    </lineage>
</organism>
<reference evidence="2 3" key="1">
    <citation type="submission" date="2018-08" db="EMBL/GenBank/DDBJ databases">
        <title>Genomic investigation of the strawberry pathogen Phytophthora fragariae indicates pathogenicity is determined by transcriptional variation in three key races.</title>
        <authorList>
            <person name="Adams T.M."/>
            <person name="Armitage A.D."/>
            <person name="Sobczyk M.K."/>
            <person name="Bates H.J."/>
            <person name="Dunwell J.M."/>
            <person name="Nellist C.F."/>
            <person name="Harrison R.J."/>
        </authorList>
    </citation>
    <scope>NUCLEOTIDE SEQUENCE [LARGE SCALE GENOMIC DNA]</scope>
    <source>
        <strain evidence="2 3">SCRP333</strain>
    </source>
</reference>
<feature type="region of interest" description="Disordered" evidence="1">
    <location>
        <begin position="1"/>
        <end position="32"/>
    </location>
</feature>
<protein>
    <submittedName>
        <fullName evidence="2">Uncharacterized protein</fullName>
    </submittedName>
</protein>
<dbReference type="Proteomes" id="UP000434957">
    <property type="component" value="Unassembled WGS sequence"/>
</dbReference>
<evidence type="ECO:0000313" key="3">
    <source>
        <dbReference type="Proteomes" id="UP000434957"/>
    </source>
</evidence>
<comment type="caution">
    <text evidence="2">The sequence shown here is derived from an EMBL/GenBank/DDBJ whole genome shotgun (WGS) entry which is preliminary data.</text>
</comment>